<evidence type="ECO:0000313" key="2">
    <source>
        <dbReference type="EMBL" id="QDZ24232.1"/>
    </source>
</evidence>
<name>A0A5B8MXH8_9CHLO</name>
<proteinExistence type="predicted"/>
<dbReference type="Proteomes" id="UP000316726">
    <property type="component" value="Chromosome 12"/>
</dbReference>
<dbReference type="EMBL" id="CP031045">
    <property type="protein sequence ID" value="QDZ24232.1"/>
    <property type="molecule type" value="Genomic_DNA"/>
</dbReference>
<dbReference type="GO" id="GO:0003824">
    <property type="term" value="F:catalytic activity"/>
    <property type="evidence" value="ECO:0007669"/>
    <property type="project" value="InterPro"/>
</dbReference>
<dbReference type="AlphaFoldDB" id="A0A5B8MXH8"/>
<dbReference type="SUPFAM" id="SSF141673">
    <property type="entry name" value="MOSC N-terminal domain-like"/>
    <property type="match status" value="1"/>
</dbReference>
<dbReference type="PANTHER" id="PTHR14237">
    <property type="entry name" value="MOLYBDOPTERIN COFACTOR SULFURASE MOSC"/>
    <property type="match status" value="1"/>
</dbReference>
<evidence type="ECO:0000313" key="3">
    <source>
        <dbReference type="Proteomes" id="UP000316726"/>
    </source>
</evidence>
<organism evidence="2 3">
    <name type="scientific">Chloropicon primus</name>
    <dbReference type="NCBI Taxonomy" id="1764295"/>
    <lineage>
        <taxon>Eukaryota</taxon>
        <taxon>Viridiplantae</taxon>
        <taxon>Chlorophyta</taxon>
        <taxon>Chloropicophyceae</taxon>
        <taxon>Chloropicales</taxon>
        <taxon>Chloropicaceae</taxon>
        <taxon>Chloropicon</taxon>
    </lineage>
</organism>
<dbReference type="GO" id="GO:0030151">
    <property type="term" value="F:molybdenum ion binding"/>
    <property type="evidence" value="ECO:0007669"/>
    <property type="project" value="InterPro"/>
</dbReference>
<dbReference type="OrthoDB" id="17255at2759"/>
<dbReference type="Pfam" id="PF03476">
    <property type="entry name" value="MOSC_N"/>
    <property type="match status" value="1"/>
</dbReference>
<gene>
    <name evidence="2" type="ORF">A3770_12p67500</name>
</gene>
<dbReference type="PROSITE" id="PS51340">
    <property type="entry name" value="MOSC"/>
    <property type="match status" value="1"/>
</dbReference>
<sequence>MSVHSVHIYPIKSCGGISARQALVERNGFRFDRKWMVVDEEKNRMVTQRKCPELARVRTALPVEALTISDPTAVRGALTVSVDDRTLEVPLEERVWGLARRKATVWSFTAEGCLDEGDEAADFFTKLVKFPCRLVRFNEDCTRRTEEGFAPRGQTAFSDGFPFLVATRESLDAVNDQLELQGDEKVPMDRFRANVVLQGLGEPFVEDRIKQIQIESAEPTIFDLVKPCSRCTVTTVDQEAGQGTGRQPLQALTTIHSGKKAEYGRKEWDRVPFFGWNGVVDPSMIGRVVSVDSAARVMSTRDEK</sequence>
<dbReference type="InterPro" id="IPR005302">
    <property type="entry name" value="MoCF_Sase_C"/>
</dbReference>
<reference evidence="2 3" key="1">
    <citation type="submission" date="2018-07" db="EMBL/GenBank/DDBJ databases">
        <title>The complete nuclear genome of the prasinophyte Chloropicon primus (CCMP1205).</title>
        <authorList>
            <person name="Pombert J.-F."/>
            <person name="Otis C."/>
            <person name="Turmel M."/>
            <person name="Lemieux C."/>
        </authorList>
    </citation>
    <scope>NUCLEOTIDE SEQUENCE [LARGE SCALE GENOMIC DNA]</scope>
    <source>
        <strain evidence="2 3">CCMP1205</strain>
    </source>
</reference>
<dbReference type="InterPro" id="IPR005303">
    <property type="entry name" value="MOCOS_middle"/>
</dbReference>
<feature type="domain" description="MOSC" evidence="1">
    <location>
        <begin position="132"/>
        <end position="298"/>
    </location>
</feature>
<dbReference type="Pfam" id="PF03473">
    <property type="entry name" value="MOSC"/>
    <property type="match status" value="1"/>
</dbReference>
<dbReference type="PANTHER" id="PTHR14237:SF19">
    <property type="entry name" value="MITOCHONDRIAL AMIDOXIME REDUCING COMPONENT 1"/>
    <property type="match status" value="1"/>
</dbReference>
<keyword evidence="3" id="KW-1185">Reference proteome</keyword>
<dbReference type="STRING" id="1764295.A0A5B8MXH8"/>
<evidence type="ECO:0000259" key="1">
    <source>
        <dbReference type="PROSITE" id="PS51340"/>
    </source>
</evidence>
<dbReference type="GO" id="GO:0030170">
    <property type="term" value="F:pyridoxal phosphate binding"/>
    <property type="evidence" value="ECO:0007669"/>
    <property type="project" value="InterPro"/>
</dbReference>
<accession>A0A5B8MXH8</accession>
<protein>
    <submittedName>
        <fullName evidence="2">Molybdenum cofactor sulfurase</fullName>
    </submittedName>
</protein>